<gene>
    <name evidence="3" type="ORF">HGA13_16150</name>
</gene>
<dbReference type="Proteomes" id="UP000565715">
    <property type="component" value="Unassembled WGS sequence"/>
</dbReference>
<feature type="region of interest" description="Disordered" evidence="1">
    <location>
        <begin position="97"/>
        <end position="150"/>
    </location>
</feature>
<evidence type="ECO:0000256" key="2">
    <source>
        <dbReference type="SAM" id="SignalP"/>
    </source>
</evidence>
<organism evidence="3 4">
    <name type="scientific">Nocardia speluncae</name>
    <dbReference type="NCBI Taxonomy" id="419477"/>
    <lineage>
        <taxon>Bacteria</taxon>
        <taxon>Bacillati</taxon>
        <taxon>Actinomycetota</taxon>
        <taxon>Actinomycetes</taxon>
        <taxon>Mycobacteriales</taxon>
        <taxon>Nocardiaceae</taxon>
        <taxon>Nocardia</taxon>
    </lineage>
</organism>
<feature type="signal peptide" evidence="2">
    <location>
        <begin position="1"/>
        <end position="27"/>
    </location>
</feature>
<sequence length="150" mass="15567">MRKALHPLVLGAITAATLLTAAAPAWGQDYESNFPDAHHTISPECAGTVHTEAARTPLPTNVEGVGVAVTFTADRPDPSCSVTVNVTWRNIDSGAAGQEEVTVSSMPDPGGRFPTDHGYGRVLIDSGPGNVSVTSDKNPGELTVPVQPRA</sequence>
<dbReference type="AlphaFoldDB" id="A0A846XGW8"/>
<protein>
    <recommendedName>
        <fullName evidence="5">Secreted protein</fullName>
    </recommendedName>
</protein>
<evidence type="ECO:0008006" key="5">
    <source>
        <dbReference type="Google" id="ProtNLM"/>
    </source>
</evidence>
<keyword evidence="4" id="KW-1185">Reference proteome</keyword>
<dbReference type="EMBL" id="JAAXOO010000004">
    <property type="protein sequence ID" value="NKY34595.1"/>
    <property type="molecule type" value="Genomic_DNA"/>
</dbReference>
<proteinExistence type="predicted"/>
<reference evidence="3 4" key="1">
    <citation type="submission" date="2020-04" db="EMBL/GenBank/DDBJ databases">
        <title>MicrobeNet Type strains.</title>
        <authorList>
            <person name="Nicholson A.C."/>
        </authorList>
    </citation>
    <scope>NUCLEOTIDE SEQUENCE [LARGE SCALE GENOMIC DNA]</scope>
    <source>
        <strain evidence="3 4">DSM 45078</strain>
    </source>
</reference>
<evidence type="ECO:0000256" key="1">
    <source>
        <dbReference type="SAM" id="MobiDB-lite"/>
    </source>
</evidence>
<feature type="chain" id="PRO_5032384108" description="Secreted protein" evidence="2">
    <location>
        <begin position="28"/>
        <end position="150"/>
    </location>
</feature>
<evidence type="ECO:0000313" key="3">
    <source>
        <dbReference type="EMBL" id="NKY34595.1"/>
    </source>
</evidence>
<comment type="caution">
    <text evidence="3">The sequence shown here is derived from an EMBL/GenBank/DDBJ whole genome shotgun (WGS) entry which is preliminary data.</text>
</comment>
<dbReference type="RefSeq" id="WP_068046595.1">
    <property type="nucleotide sequence ID" value="NZ_JAAXOO010000004.1"/>
</dbReference>
<evidence type="ECO:0000313" key="4">
    <source>
        <dbReference type="Proteomes" id="UP000565715"/>
    </source>
</evidence>
<keyword evidence="2" id="KW-0732">Signal</keyword>
<accession>A0A846XGW8</accession>
<name>A0A846XGW8_9NOCA</name>